<protein>
    <submittedName>
        <fullName evidence="1">Uncharacterized protein</fullName>
    </submittedName>
</protein>
<dbReference type="Gene3D" id="3.30.420.10">
    <property type="entry name" value="Ribonuclease H-like superfamily/Ribonuclease H"/>
    <property type="match status" value="1"/>
</dbReference>
<sequence>MPDNLFLDTEWNNDVARELISLALIHEDGEPRFYAERSPRPEGPSSFVRTVVYPLLEGPVLPDQEFGAQLRTFIASFDSPRIHFDGAIDKEQLTRALKSFGTWNGGVPEWVPVLVTDLNVLEAQEQYFAAHPEAAARRHHAMVDAEALRVSVVLKVSTATDP</sequence>
<dbReference type="InterPro" id="IPR036397">
    <property type="entry name" value="RNaseH_sf"/>
</dbReference>
<name>A0ABW8JCU1_9GAMM</name>
<accession>A0ABW8JCU1</accession>
<evidence type="ECO:0000313" key="2">
    <source>
        <dbReference type="Proteomes" id="UP001620461"/>
    </source>
</evidence>
<comment type="caution">
    <text evidence="1">The sequence shown here is derived from an EMBL/GenBank/DDBJ whole genome shotgun (WGS) entry which is preliminary data.</text>
</comment>
<proteinExistence type="predicted"/>
<dbReference type="Proteomes" id="UP001620461">
    <property type="component" value="Unassembled WGS sequence"/>
</dbReference>
<evidence type="ECO:0000313" key="1">
    <source>
        <dbReference type="EMBL" id="MFK2898907.1"/>
    </source>
</evidence>
<gene>
    <name evidence="1" type="ORF">ISP15_00975</name>
</gene>
<dbReference type="RefSeq" id="WP_404544066.1">
    <property type="nucleotide sequence ID" value="NZ_JADIKJ010000001.1"/>
</dbReference>
<reference evidence="1 2" key="1">
    <citation type="submission" date="2020-10" db="EMBL/GenBank/DDBJ databases">
        <title>Phylogeny of dyella-like bacteria.</title>
        <authorList>
            <person name="Fu J."/>
        </authorList>
    </citation>
    <scope>NUCLEOTIDE SEQUENCE [LARGE SCALE GENOMIC DNA]</scope>
    <source>
        <strain evidence="1 2">JP1</strain>
    </source>
</reference>
<dbReference type="EMBL" id="JADIKJ010000001">
    <property type="protein sequence ID" value="MFK2898907.1"/>
    <property type="molecule type" value="Genomic_DNA"/>
</dbReference>
<organism evidence="1 2">
    <name type="scientific">Dyella jejuensis</name>
    <dbReference type="NCBI Taxonomy" id="1432009"/>
    <lineage>
        <taxon>Bacteria</taxon>
        <taxon>Pseudomonadati</taxon>
        <taxon>Pseudomonadota</taxon>
        <taxon>Gammaproteobacteria</taxon>
        <taxon>Lysobacterales</taxon>
        <taxon>Rhodanobacteraceae</taxon>
        <taxon>Dyella</taxon>
    </lineage>
</organism>
<keyword evidence="2" id="KW-1185">Reference proteome</keyword>